<feature type="compositionally biased region" description="Low complexity" evidence="10">
    <location>
        <begin position="293"/>
        <end position="302"/>
    </location>
</feature>
<evidence type="ECO:0000256" key="7">
    <source>
        <dbReference type="ARBA" id="ARBA00022840"/>
    </source>
</evidence>
<reference evidence="12 13" key="1">
    <citation type="submission" date="2024-03" db="EMBL/GenBank/DDBJ databases">
        <title>Adaptation during the transition from Ophiocordyceps entomopathogen to insect associate is accompanied by gene loss and intensified selection.</title>
        <authorList>
            <person name="Ward C.M."/>
            <person name="Onetto C.A."/>
            <person name="Borneman A.R."/>
        </authorList>
    </citation>
    <scope>NUCLEOTIDE SEQUENCE [LARGE SCALE GENOMIC DNA]</scope>
    <source>
        <strain evidence="12">AWRI1</strain>
        <tissue evidence="12">Single Adult Female</tissue>
    </source>
</reference>
<evidence type="ECO:0000256" key="6">
    <source>
        <dbReference type="ARBA" id="ARBA00022777"/>
    </source>
</evidence>
<dbReference type="SMART" id="SM00220">
    <property type="entry name" value="S_TKc"/>
    <property type="match status" value="1"/>
</dbReference>
<dbReference type="GO" id="GO:0005634">
    <property type="term" value="C:nucleus"/>
    <property type="evidence" value="ECO:0007669"/>
    <property type="project" value="TreeGrafter"/>
</dbReference>
<dbReference type="InterPro" id="IPR045267">
    <property type="entry name" value="CDK11/PITSLRE_STKc"/>
</dbReference>
<evidence type="ECO:0000256" key="1">
    <source>
        <dbReference type="ARBA" id="ARBA00006485"/>
    </source>
</evidence>
<dbReference type="InterPro" id="IPR000719">
    <property type="entry name" value="Prot_kinase_dom"/>
</dbReference>
<feature type="region of interest" description="Disordered" evidence="10">
    <location>
        <begin position="685"/>
        <end position="705"/>
    </location>
</feature>
<keyword evidence="7" id="KW-0067">ATP-binding</keyword>
<dbReference type="EC" id="2.7.11.22" evidence="2"/>
<dbReference type="PROSITE" id="PS50011">
    <property type="entry name" value="PROTEIN_KINASE_DOM"/>
    <property type="match status" value="1"/>
</dbReference>
<dbReference type="InterPro" id="IPR050108">
    <property type="entry name" value="CDK"/>
</dbReference>
<dbReference type="EMBL" id="JBBCAQ010000022">
    <property type="protein sequence ID" value="KAK7590418.1"/>
    <property type="molecule type" value="Genomic_DNA"/>
</dbReference>
<dbReference type="InterPro" id="IPR011009">
    <property type="entry name" value="Kinase-like_dom_sf"/>
</dbReference>
<gene>
    <name evidence="12" type="ORF">V9T40_002031</name>
</gene>
<dbReference type="Pfam" id="PF00069">
    <property type="entry name" value="Pkinase"/>
    <property type="match status" value="1"/>
</dbReference>
<evidence type="ECO:0000256" key="8">
    <source>
        <dbReference type="ARBA" id="ARBA00047811"/>
    </source>
</evidence>
<feature type="compositionally biased region" description="Basic and acidic residues" evidence="10">
    <location>
        <begin position="106"/>
        <end position="122"/>
    </location>
</feature>
<comment type="caution">
    <text evidence="12">The sequence shown here is derived from an EMBL/GenBank/DDBJ whole genome shotgun (WGS) entry which is preliminary data.</text>
</comment>
<dbReference type="SUPFAM" id="SSF56112">
    <property type="entry name" value="Protein kinase-like (PK-like)"/>
    <property type="match status" value="1"/>
</dbReference>
<feature type="compositionally biased region" description="Acidic residues" evidence="10">
    <location>
        <begin position="272"/>
        <end position="292"/>
    </location>
</feature>
<dbReference type="FunFam" id="1.10.510.10:FF:000533">
    <property type="entry name" value="cyclin-dependent kinase 10"/>
    <property type="match status" value="1"/>
</dbReference>
<dbReference type="Gene3D" id="3.30.200.20">
    <property type="entry name" value="Phosphorylase Kinase, domain 1"/>
    <property type="match status" value="1"/>
</dbReference>
<protein>
    <recommendedName>
        <fullName evidence="2">cyclin-dependent kinase</fullName>
        <ecNumber evidence="2">2.7.11.22</ecNumber>
    </recommendedName>
</protein>
<feature type="compositionally biased region" description="Acidic residues" evidence="10">
    <location>
        <begin position="242"/>
        <end position="257"/>
    </location>
</feature>
<keyword evidence="13" id="KW-1185">Reference proteome</keyword>
<dbReference type="CDD" id="cd07843">
    <property type="entry name" value="STKc_CDC2L1"/>
    <property type="match status" value="1"/>
</dbReference>
<comment type="similarity">
    <text evidence="1">Belongs to the protein kinase superfamily. CMGC Ser/Thr protein kinase family. CDC2/CDKX subfamily.</text>
</comment>
<feature type="compositionally biased region" description="Basic and acidic residues" evidence="10">
    <location>
        <begin position="148"/>
        <end position="161"/>
    </location>
</feature>
<feature type="compositionally biased region" description="Basic and acidic residues" evidence="10">
    <location>
        <begin position="173"/>
        <end position="190"/>
    </location>
</feature>
<organism evidence="12 13">
    <name type="scientific">Parthenolecanium corni</name>
    <dbReference type="NCBI Taxonomy" id="536013"/>
    <lineage>
        <taxon>Eukaryota</taxon>
        <taxon>Metazoa</taxon>
        <taxon>Ecdysozoa</taxon>
        <taxon>Arthropoda</taxon>
        <taxon>Hexapoda</taxon>
        <taxon>Insecta</taxon>
        <taxon>Pterygota</taxon>
        <taxon>Neoptera</taxon>
        <taxon>Paraneoptera</taxon>
        <taxon>Hemiptera</taxon>
        <taxon>Sternorrhyncha</taxon>
        <taxon>Coccoidea</taxon>
        <taxon>Coccidae</taxon>
        <taxon>Parthenolecanium</taxon>
    </lineage>
</organism>
<comment type="catalytic activity">
    <reaction evidence="9">
        <text>L-seryl-[protein] + ATP = O-phospho-L-seryl-[protein] + ADP + H(+)</text>
        <dbReference type="Rhea" id="RHEA:17989"/>
        <dbReference type="Rhea" id="RHEA-COMP:9863"/>
        <dbReference type="Rhea" id="RHEA-COMP:11604"/>
        <dbReference type="ChEBI" id="CHEBI:15378"/>
        <dbReference type="ChEBI" id="CHEBI:29999"/>
        <dbReference type="ChEBI" id="CHEBI:30616"/>
        <dbReference type="ChEBI" id="CHEBI:83421"/>
        <dbReference type="ChEBI" id="CHEBI:456216"/>
        <dbReference type="EC" id="2.7.11.22"/>
    </reaction>
</comment>
<feature type="compositionally biased region" description="Basic and acidic residues" evidence="10">
    <location>
        <begin position="202"/>
        <end position="235"/>
    </location>
</feature>
<dbReference type="Gene3D" id="1.10.510.10">
    <property type="entry name" value="Transferase(Phosphotransferase) domain 1"/>
    <property type="match status" value="1"/>
</dbReference>
<feature type="compositionally biased region" description="Acidic residues" evidence="10">
    <location>
        <begin position="308"/>
        <end position="325"/>
    </location>
</feature>
<dbReference type="GO" id="GO:0004693">
    <property type="term" value="F:cyclin-dependent protein serine/threonine kinase activity"/>
    <property type="evidence" value="ECO:0007669"/>
    <property type="project" value="UniProtKB-EC"/>
</dbReference>
<evidence type="ECO:0000256" key="9">
    <source>
        <dbReference type="ARBA" id="ARBA00048367"/>
    </source>
</evidence>
<proteinExistence type="inferred from homology"/>
<evidence type="ECO:0000259" key="11">
    <source>
        <dbReference type="PROSITE" id="PS50011"/>
    </source>
</evidence>
<feature type="compositionally biased region" description="Basic residues" evidence="10">
    <location>
        <begin position="30"/>
        <end position="40"/>
    </location>
</feature>
<accession>A0AAN9Y570</accession>
<dbReference type="PANTHER" id="PTHR24056:SF107">
    <property type="entry name" value="CYCLIN-DEPENDENT KINASE 11A-RELATED"/>
    <property type="match status" value="1"/>
</dbReference>
<keyword evidence="6" id="KW-0418">Kinase</keyword>
<dbReference type="AlphaFoldDB" id="A0AAN9Y570"/>
<feature type="region of interest" description="Disordered" evidence="10">
    <location>
        <begin position="1"/>
        <end position="348"/>
    </location>
</feature>
<dbReference type="GO" id="GO:0040019">
    <property type="term" value="P:positive regulation of embryonic development"/>
    <property type="evidence" value="ECO:0007669"/>
    <property type="project" value="UniProtKB-ARBA"/>
</dbReference>
<feature type="compositionally biased region" description="Basic residues" evidence="10">
    <location>
        <begin position="57"/>
        <end position="66"/>
    </location>
</feature>
<dbReference type="GO" id="GO:0005524">
    <property type="term" value="F:ATP binding"/>
    <property type="evidence" value="ECO:0007669"/>
    <property type="project" value="UniProtKB-KW"/>
</dbReference>
<dbReference type="InterPro" id="IPR008271">
    <property type="entry name" value="Ser/Thr_kinase_AS"/>
</dbReference>
<dbReference type="PROSITE" id="PS00108">
    <property type="entry name" value="PROTEIN_KINASE_ST"/>
    <property type="match status" value="1"/>
</dbReference>
<feature type="compositionally biased region" description="Basic residues" evidence="10">
    <location>
        <begin position="191"/>
        <end position="201"/>
    </location>
</feature>
<keyword evidence="4" id="KW-0808">Transferase</keyword>
<keyword evidence="3" id="KW-0723">Serine/threonine-protein kinase</keyword>
<dbReference type="FunFam" id="3.30.200.20:FF:000054">
    <property type="entry name" value="Cyclin-dependent kinase 11B"/>
    <property type="match status" value="1"/>
</dbReference>
<name>A0AAN9Y570_9HEMI</name>
<evidence type="ECO:0000256" key="10">
    <source>
        <dbReference type="SAM" id="MobiDB-lite"/>
    </source>
</evidence>
<evidence type="ECO:0000256" key="2">
    <source>
        <dbReference type="ARBA" id="ARBA00012425"/>
    </source>
</evidence>
<dbReference type="GO" id="GO:0007346">
    <property type="term" value="P:regulation of mitotic cell cycle"/>
    <property type="evidence" value="ECO:0007669"/>
    <property type="project" value="TreeGrafter"/>
</dbReference>
<evidence type="ECO:0000256" key="4">
    <source>
        <dbReference type="ARBA" id="ARBA00022679"/>
    </source>
</evidence>
<evidence type="ECO:0000313" key="12">
    <source>
        <dbReference type="EMBL" id="KAK7590418.1"/>
    </source>
</evidence>
<comment type="catalytic activity">
    <reaction evidence="8">
        <text>L-threonyl-[protein] + ATP = O-phospho-L-threonyl-[protein] + ADP + H(+)</text>
        <dbReference type="Rhea" id="RHEA:46608"/>
        <dbReference type="Rhea" id="RHEA-COMP:11060"/>
        <dbReference type="Rhea" id="RHEA-COMP:11605"/>
        <dbReference type="ChEBI" id="CHEBI:15378"/>
        <dbReference type="ChEBI" id="CHEBI:30013"/>
        <dbReference type="ChEBI" id="CHEBI:30616"/>
        <dbReference type="ChEBI" id="CHEBI:61977"/>
        <dbReference type="ChEBI" id="CHEBI:456216"/>
        <dbReference type="EC" id="2.7.11.22"/>
    </reaction>
</comment>
<dbReference type="Proteomes" id="UP001367676">
    <property type="component" value="Unassembled WGS sequence"/>
</dbReference>
<feature type="compositionally biased region" description="Basic and acidic residues" evidence="10">
    <location>
        <begin position="67"/>
        <end position="82"/>
    </location>
</feature>
<evidence type="ECO:0000313" key="13">
    <source>
        <dbReference type="Proteomes" id="UP001367676"/>
    </source>
</evidence>
<feature type="compositionally biased region" description="Low complexity" evidence="10">
    <location>
        <begin position="258"/>
        <end position="271"/>
    </location>
</feature>
<dbReference type="PANTHER" id="PTHR24056">
    <property type="entry name" value="CELL DIVISION PROTEIN KINASE"/>
    <property type="match status" value="1"/>
</dbReference>
<keyword evidence="5" id="KW-0547">Nucleotide-binding</keyword>
<feature type="compositionally biased region" description="Acidic residues" evidence="10">
    <location>
        <begin position="1"/>
        <end position="19"/>
    </location>
</feature>
<sequence>MDSEDDSPQSISDDEEAGELLEIKPPQAKIFKHSHHRRDKHTSSRQVYIGSSTSSSSRHRKSHRSHRHDDDRAFKDRFEKIVKKSRHHKDYETERPPPPPLPPPRRHQEERHQKDRYEEKVKTSRSHHKEHEPPPEKRSRRHMPAAIVDERPDRSRNERYEMNSSKSSRSVGHIREYEPQPTKEPHYDEHKRKKSSHSHHSRREEKQKVDRARLMDDENFRFEVVDDDVHSDVEMKAAPAVEEVEQVEEEEEEEGEASSDSSSSSSSSSSSQDEEDSSDSSSEEEGEEDNEEAAPQPKKAAAVSVDNSPDDEDEDDDDDDDDEDSDANKSTSTKEETPPRVVATNEDVDTEIELEKDTLPSYFPAIQGCRSVEEFQCLNRIEEGTYGVVYRAREKRTEKIVALKRLKMEKEKEGFPITSLREINTLLKAQHPNVVTVKEIVVGSSMDKIFIVMDYVEHDLKSLMETMKQKKTAFTADEVKCLMTQLLQAVGHLHDNWILHRDLKTSNLLFSHTGVLKVGDFGLAREYGSPLKHYTPVVVTLWYRAPELLLGTKEYSTSVDMWSVGCIFAEFLRMEPLFPGKTEIDQLNRIFKALGTPTEADWPEFPKFPVVQKVPFPRHPPHGIRSEFKYLSEKGYDLLKQFLTYDTKKRVTAEAALLHDYFSEPPVAIDPAMFPTWPAKSDPSYRKAIASSPKPPSGGQDYKELGEDDGFYIGVGERNSRNYNHLQTSFKLKF</sequence>
<evidence type="ECO:0000256" key="3">
    <source>
        <dbReference type="ARBA" id="ARBA00022527"/>
    </source>
</evidence>
<evidence type="ECO:0000256" key="5">
    <source>
        <dbReference type="ARBA" id="ARBA00022741"/>
    </source>
</evidence>
<feature type="domain" description="Protein kinase" evidence="11">
    <location>
        <begin position="375"/>
        <end position="662"/>
    </location>
</feature>